<comment type="caution">
    <text evidence="3">The sequence shown here is derived from an EMBL/GenBank/DDBJ whole genome shotgun (WGS) entry which is preliminary data.</text>
</comment>
<dbReference type="GO" id="GO:0009103">
    <property type="term" value="P:lipopolysaccharide biosynthetic process"/>
    <property type="evidence" value="ECO:0007669"/>
    <property type="project" value="TreeGrafter"/>
</dbReference>
<dbReference type="AlphaFoldDB" id="A0A947GIX8"/>
<gene>
    <name evidence="3" type="ORF">IXB50_07345</name>
</gene>
<feature type="domain" description="Glycosyl transferase family 1" evidence="2">
    <location>
        <begin position="201"/>
        <end position="365"/>
    </location>
</feature>
<dbReference type="EMBL" id="JADOES010000010">
    <property type="protein sequence ID" value="MBT9315237.1"/>
    <property type="molecule type" value="Genomic_DNA"/>
</dbReference>
<dbReference type="Pfam" id="PF00534">
    <property type="entry name" value="Glycos_transf_1"/>
    <property type="match status" value="1"/>
</dbReference>
<protein>
    <submittedName>
        <fullName evidence="3">Glycosyltransferase family 4 protein</fullName>
    </submittedName>
</protein>
<dbReference type="PANTHER" id="PTHR46401">
    <property type="entry name" value="GLYCOSYLTRANSFERASE WBBK-RELATED"/>
    <property type="match status" value="1"/>
</dbReference>
<dbReference type="PANTHER" id="PTHR46401:SF2">
    <property type="entry name" value="GLYCOSYLTRANSFERASE WBBK-RELATED"/>
    <property type="match status" value="1"/>
</dbReference>
<dbReference type="FunFam" id="3.40.50.2000:FF:000119">
    <property type="entry name" value="Glycosyl transferase group 1"/>
    <property type="match status" value="1"/>
</dbReference>
<keyword evidence="4" id="KW-1185">Reference proteome</keyword>
<dbReference type="GO" id="GO:0016757">
    <property type="term" value="F:glycosyltransferase activity"/>
    <property type="evidence" value="ECO:0007669"/>
    <property type="project" value="InterPro"/>
</dbReference>
<reference evidence="3" key="1">
    <citation type="submission" date="2020-11" db="EMBL/GenBank/DDBJ databases">
        <authorList>
            <person name="Konstantinou D."/>
            <person name="Gkelis S."/>
            <person name="Popin R."/>
            <person name="Fewer D."/>
            <person name="Sivonen K."/>
        </authorList>
    </citation>
    <scope>NUCLEOTIDE SEQUENCE</scope>
    <source>
        <strain evidence="3">TAU-MAC 1115</strain>
    </source>
</reference>
<dbReference type="InterPro" id="IPR001296">
    <property type="entry name" value="Glyco_trans_1"/>
</dbReference>
<sequence>MVELTAVGFNGTSSIWEEVSAQLYLTDGGYLDLTFCHRYENVLRSLVQPAVKLQKYCIARTYQSFNPLYLASIGLQVPFKQLARLSRPKNLSETSCQVYHSTFFALPHRSLPESAERVLTVHDMIPLLYPQHFTSAALAKYKVAIDSIRLEQDWVICDSESTRQDFCKLVPMDPSRVFTAHLAAMRDCFPITDTELIDQILKQYKIPETPYFLTLSTLEPRKNLSVLIKSFLELIQADPSLDVNLVLVGPSGWKNNSLFQIIAEHPQLESRIFFTGYVPDRDLNALYSGCLSFVYPSLYEGFGLPPLEAMQCGAPVITSNTSSLPEVVGNAGIMVDPHSINELCQALWSVATDSSLRTDMRQQSIQQARQFSWQTCVDQVVDVYRLAAETSSK</sequence>
<dbReference type="SUPFAM" id="SSF53756">
    <property type="entry name" value="UDP-Glycosyltransferase/glycogen phosphorylase"/>
    <property type="match status" value="1"/>
</dbReference>
<accession>A0A947GIX8</accession>
<dbReference type="CDD" id="cd03809">
    <property type="entry name" value="GT4_MtfB-like"/>
    <property type="match status" value="1"/>
</dbReference>
<dbReference type="RefSeq" id="WP_215608307.1">
    <property type="nucleotide sequence ID" value="NZ_JADOES010000010.1"/>
</dbReference>
<evidence type="ECO:0000259" key="2">
    <source>
        <dbReference type="Pfam" id="PF00534"/>
    </source>
</evidence>
<organism evidence="3 4">
    <name type="scientific">Leptothoe spongobia TAU-MAC 1115</name>
    <dbReference type="NCBI Taxonomy" id="1967444"/>
    <lineage>
        <taxon>Bacteria</taxon>
        <taxon>Bacillati</taxon>
        <taxon>Cyanobacteriota</taxon>
        <taxon>Cyanophyceae</taxon>
        <taxon>Nodosilineales</taxon>
        <taxon>Cymatolegaceae</taxon>
        <taxon>Leptothoe</taxon>
        <taxon>Leptothoe spongobia</taxon>
    </lineage>
</organism>
<evidence type="ECO:0000256" key="1">
    <source>
        <dbReference type="ARBA" id="ARBA00022679"/>
    </source>
</evidence>
<proteinExistence type="predicted"/>
<reference evidence="3" key="2">
    <citation type="journal article" date="2021" name="Mar. Drugs">
        <title>Genome Reduction and Secondary Metabolism of the Marine Sponge-Associated Cyanobacterium Leptothoe.</title>
        <authorList>
            <person name="Konstantinou D."/>
            <person name="Popin R.V."/>
            <person name="Fewer D.P."/>
            <person name="Sivonen K."/>
            <person name="Gkelis S."/>
        </authorList>
    </citation>
    <scope>NUCLEOTIDE SEQUENCE</scope>
    <source>
        <strain evidence="3">TAU-MAC 1115</strain>
    </source>
</reference>
<dbReference type="Gene3D" id="3.40.50.2000">
    <property type="entry name" value="Glycogen Phosphorylase B"/>
    <property type="match status" value="1"/>
</dbReference>
<evidence type="ECO:0000313" key="4">
    <source>
        <dbReference type="Proteomes" id="UP000717364"/>
    </source>
</evidence>
<dbReference type="Proteomes" id="UP000717364">
    <property type="component" value="Unassembled WGS sequence"/>
</dbReference>
<keyword evidence="1" id="KW-0808">Transferase</keyword>
<evidence type="ECO:0000313" key="3">
    <source>
        <dbReference type="EMBL" id="MBT9315237.1"/>
    </source>
</evidence>
<name>A0A947GIX8_9CYAN</name>